<name>A0A9Q9IF94_9ACTN</name>
<keyword evidence="1" id="KW-0472">Membrane</keyword>
<dbReference type="EMBL" id="CP073767">
    <property type="protein sequence ID" value="UWZ52324.1"/>
    <property type="molecule type" value="Genomic_DNA"/>
</dbReference>
<dbReference type="AlphaFoldDB" id="A0A9Q9IF94"/>
<evidence type="ECO:0008006" key="4">
    <source>
        <dbReference type="Google" id="ProtNLM"/>
    </source>
</evidence>
<keyword evidence="1" id="KW-0812">Transmembrane</keyword>
<evidence type="ECO:0000256" key="1">
    <source>
        <dbReference type="SAM" id="Phobius"/>
    </source>
</evidence>
<reference evidence="2" key="1">
    <citation type="submission" date="2021-04" db="EMBL/GenBank/DDBJ databases">
        <title>Dactylosporangium aurantiacum NRRL B-8018 full assembly.</title>
        <authorList>
            <person name="Hartkoorn R.C."/>
            <person name="Beaudoing E."/>
            <person name="Hot D."/>
        </authorList>
    </citation>
    <scope>NUCLEOTIDE SEQUENCE</scope>
    <source>
        <strain evidence="2">NRRL B-8018</strain>
    </source>
</reference>
<dbReference type="OrthoDB" id="3294458at2"/>
<organism evidence="2 3">
    <name type="scientific">Dactylosporangium aurantiacum</name>
    <dbReference type="NCBI Taxonomy" id="35754"/>
    <lineage>
        <taxon>Bacteria</taxon>
        <taxon>Bacillati</taxon>
        <taxon>Actinomycetota</taxon>
        <taxon>Actinomycetes</taxon>
        <taxon>Micromonosporales</taxon>
        <taxon>Micromonosporaceae</taxon>
        <taxon>Dactylosporangium</taxon>
    </lineage>
</organism>
<feature type="transmembrane region" description="Helical" evidence="1">
    <location>
        <begin position="56"/>
        <end position="77"/>
    </location>
</feature>
<feature type="transmembrane region" description="Helical" evidence="1">
    <location>
        <begin position="125"/>
        <end position="143"/>
    </location>
</feature>
<proteinExistence type="predicted"/>
<gene>
    <name evidence="2" type="ORF">Daura_37540</name>
</gene>
<sequence length="159" mass="16526">MNAAEIRPNEAAAALEQVRLHQAQVFTTPPFPGWFWPSLGALNVAFTAAVEIGHPAVVATGAVAFAAGLGTLIVVVIRKRPLQLRNDLLGARGGRTIGGFVAALVAFGIGLAFALRAAGVPLPGTVANVAVAVAMALFGPLLGRRLQRIMRDTATKELR</sequence>
<dbReference type="RefSeq" id="WP_052386150.1">
    <property type="nucleotide sequence ID" value="NZ_CP073767.1"/>
</dbReference>
<dbReference type="KEGG" id="daur:Daura_37540"/>
<accession>A0A9Q9IF94</accession>
<keyword evidence="1" id="KW-1133">Transmembrane helix</keyword>
<keyword evidence="3" id="KW-1185">Reference proteome</keyword>
<evidence type="ECO:0000313" key="3">
    <source>
        <dbReference type="Proteomes" id="UP001058003"/>
    </source>
</evidence>
<dbReference type="Proteomes" id="UP001058003">
    <property type="component" value="Chromosome"/>
</dbReference>
<evidence type="ECO:0000313" key="2">
    <source>
        <dbReference type="EMBL" id="UWZ52324.1"/>
    </source>
</evidence>
<protein>
    <recommendedName>
        <fullName evidence="4">Transmembrane protein</fullName>
    </recommendedName>
</protein>
<feature type="transmembrane region" description="Helical" evidence="1">
    <location>
        <begin position="97"/>
        <end position="119"/>
    </location>
</feature>